<proteinExistence type="predicted"/>
<gene>
    <name evidence="2" type="ORF">CICLE_v10006808mg</name>
</gene>
<evidence type="ECO:0000313" key="3">
    <source>
        <dbReference type="Proteomes" id="UP000030687"/>
    </source>
</evidence>
<dbReference type="EMBL" id="KI537036">
    <property type="protein sequence ID" value="ESR34069.1"/>
    <property type="molecule type" value="Genomic_DNA"/>
</dbReference>
<dbReference type="OrthoDB" id="2013913at2759"/>
<dbReference type="InParanoid" id="V4U4B6"/>
<dbReference type="eggNOG" id="ENOG502S3DK">
    <property type="taxonomic scope" value="Eukaryota"/>
</dbReference>
<feature type="region of interest" description="Disordered" evidence="1">
    <location>
        <begin position="128"/>
        <end position="149"/>
    </location>
</feature>
<dbReference type="OMA" id="APVYIVC"/>
<keyword evidence="3" id="KW-1185">Reference proteome</keyword>
<reference evidence="2 3" key="1">
    <citation type="submission" date="2013-10" db="EMBL/GenBank/DDBJ databases">
        <authorList>
            <consortium name="International Citrus Genome Consortium"/>
            <person name="Jenkins J."/>
            <person name="Schmutz J."/>
            <person name="Prochnik S."/>
            <person name="Rokhsar D."/>
            <person name="Gmitter F."/>
            <person name="Ollitrault P."/>
            <person name="Machado M."/>
            <person name="Talon M."/>
            <person name="Wincker P."/>
            <person name="Jaillon O."/>
            <person name="Morgante M."/>
        </authorList>
    </citation>
    <scope>NUCLEOTIDE SEQUENCE</scope>
    <source>
        <strain evidence="3">cv. Clemenules</strain>
    </source>
</reference>
<dbReference type="KEGG" id="cic:CICLE_v10006808mg"/>
<feature type="region of interest" description="Disordered" evidence="1">
    <location>
        <begin position="82"/>
        <end position="109"/>
    </location>
</feature>
<dbReference type="STRING" id="85681.V4U4B6"/>
<dbReference type="Proteomes" id="UP000030687">
    <property type="component" value="Unassembled WGS sequence"/>
</dbReference>
<dbReference type="AlphaFoldDB" id="V4U4B6"/>
<organism evidence="2 3">
    <name type="scientific">Citrus clementina</name>
    <name type="common">Clementine</name>
    <name type="synonym">Citrus deliciosa x Citrus sinensis</name>
    <dbReference type="NCBI Taxonomy" id="85681"/>
    <lineage>
        <taxon>Eukaryota</taxon>
        <taxon>Viridiplantae</taxon>
        <taxon>Streptophyta</taxon>
        <taxon>Embryophyta</taxon>
        <taxon>Tracheophyta</taxon>
        <taxon>Spermatophyta</taxon>
        <taxon>Magnoliopsida</taxon>
        <taxon>eudicotyledons</taxon>
        <taxon>Gunneridae</taxon>
        <taxon>Pentapetalae</taxon>
        <taxon>rosids</taxon>
        <taxon>malvids</taxon>
        <taxon>Sapindales</taxon>
        <taxon>Rutaceae</taxon>
        <taxon>Aurantioideae</taxon>
        <taxon>Citrus</taxon>
    </lineage>
</organism>
<accession>V4U4B6</accession>
<sequence>MLIHLQVYWRSMLIGLGGNRSFATSTTPKMKHFAQTAEAANGNHSYSKFSATGEFAPIYMVLGLVAVAVTIGTHTIKQQLAHSPSVSLSKKKRSSLSEVEDPESAVNSSDKFVNKSFLRKVAHIQDDNRVLPDIPQPDPFTRARKADTP</sequence>
<dbReference type="PANTHER" id="PTHR33919">
    <property type="entry name" value="OS09G0127700 PROTEIN"/>
    <property type="match status" value="1"/>
</dbReference>
<dbReference type="Gramene" id="ESR34069">
    <property type="protein sequence ID" value="ESR34069"/>
    <property type="gene ID" value="CICLE_v10006808mg"/>
</dbReference>
<name>V4U4B6_CITCL</name>
<evidence type="ECO:0000313" key="2">
    <source>
        <dbReference type="EMBL" id="ESR34069.1"/>
    </source>
</evidence>
<evidence type="ECO:0000256" key="1">
    <source>
        <dbReference type="SAM" id="MobiDB-lite"/>
    </source>
</evidence>
<dbReference type="FunCoup" id="V4U4B6">
    <property type="interactions" value="39"/>
</dbReference>
<protein>
    <submittedName>
        <fullName evidence="2">Uncharacterized protein</fullName>
    </submittedName>
</protein>
<dbReference type="PANTHER" id="PTHR33919:SF9">
    <property type="entry name" value="RIBOSOME BIOGENESIS NEP1-LIKE PROTEIN"/>
    <property type="match status" value="1"/>
</dbReference>